<dbReference type="Gene3D" id="3.30.70.270">
    <property type="match status" value="1"/>
</dbReference>
<feature type="domain" description="EAL" evidence="3">
    <location>
        <begin position="521"/>
        <end position="774"/>
    </location>
</feature>
<comment type="caution">
    <text evidence="5">The sequence shown here is derived from an EMBL/GenBank/DDBJ whole genome shotgun (WGS) entry which is preliminary data.</text>
</comment>
<feature type="transmembrane region" description="Helical" evidence="2">
    <location>
        <begin position="206"/>
        <end position="226"/>
    </location>
</feature>
<evidence type="ECO:0000256" key="1">
    <source>
        <dbReference type="SAM" id="MobiDB-lite"/>
    </source>
</evidence>
<dbReference type="CDD" id="cd01948">
    <property type="entry name" value="EAL"/>
    <property type="match status" value="1"/>
</dbReference>
<feature type="transmembrane region" description="Helical" evidence="2">
    <location>
        <begin position="277"/>
        <end position="298"/>
    </location>
</feature>
<evidence type="ECO:0000313" key="6">
    <source>
        <dbReference type="Proteomes" id="UP001235712"/>
    </source>
</evidence>
<dbReference type="Proteomes" id="UP001235712">
    <property type="component" value="Unassembled WGS sequence"/>
</dbReference>
<dbReference type="PROSITE" id="PS50883">
    <property type="entry name" value="EAL"/>
    <property type="match status" value="1"/>
</dbReference>
<dbReference type="InterPro" id="IPR052155">
    <property type="entry name" value="Biofilm_reg_signaling"/>
</dbReference>
<gene>
    <name evidence="5" type="ORF">J2S57_001018</name>
</gene>
<proteinExistence type="predicted"/>
<feature type="transmembrane region" description="Helical" evidence="2">
    <location>
        <begin position="30"/>
        <end position="52"/>
    </location>
</feature>
<dbReference type="InterPro" id="IPR029787">
    <property type="entry name" value="Nucleotide_cyclase"/>
</dbReference>
<evidence type="ECO:0000259" key="4">
    <source>
        <dbReference type="PROSITE" id="PS50887"/>
    </source>
</evidence>
<dbReference type="InterPro" id="IPR035919">
    <property type="entry name" value="EAL_sf"/>
</dbReference>
<dbReference type="RefSeq" id="WP_307238883.1">
    <property type="nucleotide sequence ID" value="NZ_JAUSQZ010000001.1"/>
</dbReference>
<dbReference type="InterPro" id="IPR000160">
    <property type="entry name" value="GGDEF_dom"/>
</dbReference>
<feature type="transmembrane region" description="Helical" evidence="2">
    <location>
        <begin position="85"/>
        <end position="102"/>
    </location>
</feature>
<feature type="transmembrane region" description="Helical" evidence="2">
    <location>
        <begin position="238"/>
        <end position="257"/>
    </location>
</feature>
<dbReference type="Pfam" id="PF00563">
    <property type="entry name" value="EAL"/>
    <property type="match status" value="1"/>
</dbReference>
<name>A0ABT9NYR1_9ACTN</name>
<accession>A0ABT9NYR1</accession>
<dbReference type="InterPro" id="IPR043128">
    <property type="entry name" value="Rev_trsase/Diguanyl_cyclase"/>
</dbReference>
<dbReference type="EMBL" id="JAUSQZ010000001">
    <property type="protein sequence ID" value="MDP9825269.1"/>
    <property type="molecule type" value="Genomic_DNA"/>
</dbReference>
<organism evidence="5 6">
    <name type="scientific">Kineosporia succinea</name>
    <dbReference type="NCBI Taxonomy" id="84632"/>
    <lineage>
        <taxon>Bacteria</taxon>
        <taxon>Bacillati</taxon>
        <taxon>Actinomycetota</taxon>
        <taxon>Actinomycetes</taxon>
        <taxon>Kineosporiales</taxon>
        <taxon>Kineosporiaceae</taxon>
        <taxon>Kineosporia</taxon>
    </lineage>
</organism>
<dbReference type="Pfam" id="PF00990">
    <property type="entry name" value="GGDEF"/>
    <property type="match status" value="1"/>
</dbReference>
<dbReference type="NCBIfam" id="TIGR00254">
    <property type="entry name" value="GGDEF"/>
    <property type="match status" value="1"/>
</dbReference>
<dbReference type="SUPFAM" id="SSF141868">
    <property type="entry name" value="EAL domain-like"/>
    <property type="match status" value="1"/>
</dbReference>
<protein>
    <submittedName>
        <fullName evidence="5">Diguanylate cyclase (GGDEF)-like protein</fullName>
    </submittedName>
</protein>
<dbReference type="PANTHER" id="PTHR44757:SF2">
    <property type="entry name" value="BIOFILM ARCHITECTURE MAINTENANCE PROTEIN MBAA"/>
    <property type="match status" value="1"/>
</dbReference>
<keyword evidence="6" id="KW-1185">Reference proteome</keyword>
<dbReference type="SUPFAM" id="SSF55073">
    <property type="entry name" value="Nucleotide cyclase"/>
    <property type="match status" value="1"/>
</dbReference>
<feature type="transmembrane region" description="Helical" evidence="2">
    <location>
        <begin position="177"/>
        <end position="199"/>
    </location>
</feature>
<feature type="transmembrane region" description="Helical" evidence="2">
    <location>
        <begin position="58"/>
        <end position="78"/>
    </location>
</feature>
<dbReference type="SMART" id="SM00267">
    <property type="entry name" value="GGDEF"/>
    <property type="match status" value="1"/>
</dbReference>
<dbReference type="PROSITE" id="PS50887">
    <property type="entry name" value="GGDEF"/>
    <property type="match status" value="1"/>
</dbReference>
<dbReference type="Gene3D" id="3.20.20.450">
    <property type="entry name" value="EAL domain"/>
    <property type="match status" value="1"/>
</dbReference>
<feature type="transmembrane region" description="Helical" evidence="2">
    <location>
        <begin position="143"/>
        <end position="165"/>
    </location>
</feature>
<evidence type="ECO:0000313" key="5">
    <source>
        <dbReference type="EMBL" id="MDP9825269.1"/>
    </source>
</evidence>
<evidence type="ECO:0000259" key="3">
    <source>
        <dbReference type="PROSITE" id="PS50883"/>
    </source>
</evidence>
<keyword evidence="2" id="KW-0812">Transmembrane</keyword>
<keyword evidence="2" id="KW-0472">Membrane</keyword>
<feature type="transmembrane region" description="Helical" evidence="2">
    <location>
        <begin position="108"/>
        <end position="131"/>
    </location>
</feature>
<keyword evidence="2" id="KW-1133">Transmembrane helix</keyword>
<sequence length="781" mass="82104">MQEEVVGRSGAGRTGDGTAAGDQTPVRTTVLGLLVGFGVLIAAICPVLGATQGPVPSFGLWGSGLIAVLSGAVVARAGREPFRQLLGWAVVLWGTGQLMIGADLLDGAVAYPAVGDIVSALAAPLGVIALIRAPRSSRSDWPGVRLGLDALLLAAGLTLLVWRTMLSAPDDIVDAGAVVNGLICFFDLAIIGIVLLVCLRDTGCRLWPAVPGVVLHAVADVTGMLLDPGTAVGDRALHWQSMALWAIAWPLVAIGLIRYRRSNPTADSDSVRDRQEVVAAQVTVLLTAVTVVAGMLVGRHRGLALDPGTVLLLTGLGLLLLIRELTSAYLRLRLTERLRTQAFYDALTGLPNRRALIDRITELRHGTTPWAVLTLDIDGFKEMNDLLGQSGGDRLLVAAAGALREFASSDVTVARIGADEFALLAPGDLKAGSQLGDRVRGAVGAALERECPGAGLSASIGVGRLVRGDLLLEDASVSALGDGNRIEGLAESAAALAAAKASGRNSVEIYTGAVAASRERRLRLEQRLRLAIAAGSVHTVGQPIVDLTDGRLISFESLARWTDEELGPIPPDEFIAVAEQTGMVVALGEQLLSETLLSASEAGVFSAGLSVSVNASPIQLRAPGFVDLMRHHLTRLGIPPDRIVVEITEAILVDEGDPAIPVLAELRGLGVELAIDDFGTGYSALGYLRRLPVQVLKFDKSLTQSLNSEAKTVAIVDGVIRMSHRLGIRVVMEGIEEEHEAERCRAVAADRGQGWLYGRPMPWTQVAVAVAAQESSVRRSS</sequence>
<evidence type="ECO:0000256" key="2">
    <source>
        <dbReference type="SAM" id="Phobius"/>
    </source>
</evidence>
<feature type="region of interest" description="Disordered" evidence="1">
    <location>
        <begin position="1"/>
        <end position="21"/>
    </location>
</feature>
<dbReference type="CDD" id="cd01949">
    <property type="entry name" value="GGDEF"/>
    <property type="match status" value="1"/>
</dbReference>
<feature type="domain" description="GGDEF" evidence="4">
    <location>
        <begin position="368"/>
        <end position="512"/>
    </location>
</feature>
<reference evidence="5 6" key="1">
    <citation type="submission" date="2023-07" db="EMBL/GenBank/DDBJ databases">
        <title>Sequencing the genomes of 1000 actinobacteria strains.</title>
        <authorList>
            <person name="Klenk H.-P."/>
        </authorList>
    </citation>
    <scope>NUCLEOTIDE SEQUENCE [LARGE SCALE GENOMIC DNA]</scope>
    <source>
        <strain evidence="5 6">DSM 44388</strain>
    </source>
</reference>
<dbReference type="InterPro" id="IPR001633">
    <property type="entry name" value="EAL_dom"/>
</dbReference>
<dbReference type="PANTHER" id="PTHR44757">
    <property type="entry name" value="DIGUANYLATE CYCLASE DGCP"/>
    <property type="match status" value="1"/>
</dbReference>
<dbReference type="SMART" id="SM00052">
    <property type="entry name" value="EAL"/>
    <property type="match status" value="1"/>
</dbReference>